<organism evidence="10 11">
    <name type="scientific">Diatraea saccharalis</name>
    <name type="common">sugarcane borer</name>
    <dbReference type="NCBI Taxonomy" id="40085"/>
    <lineage>
        <taxon>Eukaryota</taxon>
        <taxon>Metazoa</taxon>
        <taxon>Ecdysozoa</taxon>
        <taxon>Arthropoda</taxon>
        <taxon>Hexapoda</taxon>
        <taxon>Insecta</taxon>
        <taxon>Pterygota</taxon>
        <taxon>Neoptera</taxon>
        <taxon>Endopterygota</taxon>
        <taxon>Lepidoptera</taxon>
        <taxon>Glossata</taxon>
        <taxon>Ditrysia</taxon>
        <taxon>Pyraloidea</taxon>
        <taxon>Crambidae</taxon>
        <taxon>Crambinae</taxon>
        <taxon>Diatraea</taxon>
    </lineage>
</organism>
<dbReference type="Proteomes" id="UP001153714">
    <property type="component" value="Chromosome 7"/>
</dbReference>
<evidence type="ECO:0000256" key="4">
    <source>
        <dbReference type="ARBA" id="ARBA00022989"/>
    </source>
</evidence>
<sequence length="496" mass="53997">MEKPTMHMLSVQEKGGQTRQATQYVAAVAAAIGAVIAGTILAWTSPALPQLEPMKLNVNATNGTGDGTVIFVNNNGTLINSLGQPAEFLLDTKDSSLASSILAIGALIVALPVGYLAQKIGRRPTILLLAVPFMLNWLLIIFANGAGMLIAARFIAGLGTGGICVAAPMYIGEIAETSIRGSLGAFFQLFLTVGILFTFVVGGWTHWRTLSIISAVLPPLLVIVFWWMPETPQYLLGKNRRREAERALRWLRGPDADLTAELEDMQKEVDNASRQSGGVRRMFTERAPRTAFVCSLGLMFFQQFSGINAVIFYTNQIFQSAGSNIPPAIATIIVGVVQTIATYISSLLIERAGRRILLLQSCIIMGICLIVLGVYFKMQESGAALAAVGWLPLVCLVLFIISFSMGFGPIPWMMMAELFPVEYRGTASGITVIVNWFLVFVVTLCFPLMKNAIGIYSCFWFFAGFMVVCTFFVFFLIPETKGKTVSQIQAILAGRR</sequence>
<keyword evidence="4 8" id="KW-1133">Transmembrane helix</keyword>
<dbReference type="InterPro" id="IPR005828">
    <property type="entry name" value="MFS_sugar_transport-like"/>
</dbReference>
<dbReference type="Gene3D" id="1.20.1250.20">
    <property type="entry name" value="MFS general substrate transporter like domains"/>
    <property type="match status" value="1"/>
</dbReference>
<feature type="transmembrane region" description="Helical" evidence="8">
    <location>
        <begin position="126"/>
        <end position="144"/>
    </location>
</feature>
<evidence type="ECO:0000256" key="6">
    <source>
        <dbReference type="ARBA" id="ARBA00023180"/>
    </source>
</evidence>
<dbReference type="GO" id="GO:0005886">
    <property type="term" value="C:plasma membrane"/>
    <property type="evidence" value="ECO:0007669"/>
    <property type="project" value="UniProtKB-SubCell"/>
</dbReference>
<feature type="transmembrane region" description="Helical" evidence="8">
    <location>
        <begin position="97"/>
        <end position="117"/>
    </location>
</feature>
<dbReference type="SUPFAM" id="SSF103473">
    <property type="entry name" value="MFS general substrate transporter"/>
    <property type="match status" value="1"/>
</dbReference>
<feature type="transmembrane region" description="Helical" evidence="8">
    <location>
        <begin position="183"/>
        <end position="204"/>
    </location>
</feature>
<dbReference type="PANTHER" id="PTHR48021">
    <property type="match status" value="1"/>
</dbReference>
<proteinExistence type="inferred from homology"/>
<evidence type="ECO:0000256" key="8">
    <source>
        <dbReference type="SAM" id="Phobius"/>
    </source>
</evidence>
<evidence type="ECO:0000256" key="3">
    <source>
        <dbReference type="ARBA" id="ARBA00022692"/>
    </source>
</evidence>
<feature type="transmembrane region" description="Helical" evidence="8">
    <location>
        <begin position="427"/>
        <end position="449"/>
    </location>
</feature>
<dbReference type="PROSITE" id="PS00216">
    <property type="entry name" value="SUGAR_TRANSPORT_1"/>
    <property type="match status" value="1"/>
</dbReference>
<keyword evidence="11" id="KW-1185">Reference proteome</keyword>
<dbReference type="InterPro" id="IPR036259">
    <property type="entry name" value="MFS_trans_sf"/>
</dbReference>
<keyword evidence="5 8" id="KW-0472">Membrane</keyword>
<name>A0A9N9REF7_9NEOP</name>
<dbReference type="InterPro" id="IPR020846">
    <property type="entry name" value="MFS_dom"/>
</dbReference>
<dbReference type="OrthoDB" id="6612291at2759"/>
<feature type="transmembrane region" description="Helical" evidence="8">
    <location>
        <begin position="150"/>
        <end position="171"/>
    </location>
</feature>
<keyword evidence="3 8" id="KW-0812">Transmembrane</keyword>
<dbReference type="InterPro" id="IPR050549">
    <property type="entry name" value="MFS_Trehalose_Transporter"/>
</dbReference>
<reference evidence="10" key="1">
    <citation type="submission" date="2021-12" db="EMBL/GenBank/DDBJ databases">
        <authorList>
            <person name="King R."/>
        </authorList>
    </citation>
    <scope>NUCLEOTIDE SEQUENCE</scope>
</reference>
<evidence type="ECO:0000256" key="5">
    <source>
        <dbReference type="ARBA" id="ARBA00023136"/>
    </source>
</evidence>
<evidence type="ECO:0000256" key="7">
    <source>
        <dbReference type="RuleBase" id="RU003346"/>
    </source>
</evidence>
<evidence type="ECO:0000259" key="9">
    <source>
        <dbReference type="PROSITE" id="PS50850"/>
    </source>
</evidence>
<feature type="transmembrane region" description="Helical" evidence="8">
    <location>
        <begin position="382"/>
        <end position="407"/>
    </location>
</feature>
<keyword evidence="2" id="KW-1003">Cell membrane</keyword>
<feature type="transmembrane region" description="Helical" evidence="8">
    <location>
        <begin position="356"/>
        <end position="376"/>
    </location>
</feature>
<keyword evidence="7" id="KW-0813">Transport</keyword>
<dbReference type="CDD" id="cd17358">
    <property type="entry name" value="MFS_GLUT6_8_Class3_like"/>
    <property type="match status" value="1"/>
</dbReference>
<feature type="domain" description="Major facilitator superfamily (MFS) profile" evidence="9">
    <location>
        <begin position="26"/>
        <end position="481"/>
    </location>
</feature>
<dbReference type="PANTHER" id="PTHR48021:SF86">
    <property type="entry name" value="FACILITATED TREHALOSE TRANSPORTER TRET1-1-LIKE PROTEIN"/>
    <property type="match status" value="1"/>
</dbReference>
<evidence type="ECO:0000313" key="11">
    <source>
        <dbReference type="Proteomes" id="UP001153714"/>
    </source>
</evidence>
<feature type="transmembrane region" description="Helical" evidence="8">
    <location>
        <begin position="325"/>
        <end position="344"/>
    </location>
</feature>
<dbReference type="AlphaFoldDB" id="A0A9N9REF7"/>
<dbReference type="GO" id="GO:0051119">
    <property type="term" value="F:sugar transmembrane transporter activity"/>
    <property type="evidence" value="ECO:0007669"/>
    <property type="project" value="InterPro"/>
</dbReference>
<feature type="transmembrane region" description="Helical" evidence="8">
    <location>
        <begin position="290"/>
        <end position="313"/>
    </location>
</feature>
<protein>
    <recommendedName>
        <fullName evidence="9">Major facilitator superfamily (MFS) profile domain-containing protein</fullName>
    </recommendedName>
</protein>
<reference evidence="10" key="2">
    <citation type="submission" date="2022-10" db="EMBL/GenBank/DDBJ databases">
        <authorList>
            <consortium name="ENA_rothamsted_submissions"/>
            <consortium name="culmorum"/>
            <person name="King R."/>
        </authorList>
    </citation>
    <scope>NUCLEOTIDE SEQUENCE</scope>
</reference>
<dbReference type="PRINTS" id="PR00171">
    <property type="entry name" value="SUGRTRNSPORT"/>
</dbReference>
<feature type="transmembrane region" description="Helical" evidence="8">
    <location>
        <begin position="455"/>
        <end position="477"/>
    </location>
</feature>
<gene>
    <name evidence="10" type="ORF">DIATSA_LOCUS12046</name>
</gene>
<comment type="similarity">
    <text evidence="7">Belongs to the major facilitator superfamily. Sugar transporter (TC 2.A.1.1) family.</text>
</comment>
<dbReference type="EMBL" id="OU893338">
    <property type="protein sequence ID" value="CAG9794693.1"/>
    <property type="molecule type" value="Genomic_DNA"/>
</dbReference>
<evidence type="ECO:0000313" key="10">
    <source>
        <dbReference type="EMBL" id="CAG9794693.1"/>
    </source>
</evidence>
<dbReference type="InterPro" id="IPR003663">
    <property type="entry name" value="Sugar/inositol_transpt"/>
</dbReference>
<feature type="transmembrane region" description="Helical" evidence="8">
    <location>
        <begin position="21"/>
        <end position="44"/>
    </location>
</feature>
<dbReference type="NCBIfam" id="TIGR00879">
    <property type="entry name" value="SP"/>
    <property type="match status" value="1"/>
</dbReference>
<evidence type="ECO:0000256" key="1">
    <source>
        <dbReference type="ARBA" id="ARBA00004651"/>
    </source>
</evidence>
<dbReference type="InterPro" id="IPR005829">
    <property type="entry name" value="Sugar_transporter_CS"/>
</dbReference>
<dbReference type="Pfam" id="PF00083">
    <property type="entry name" value="Sugar_tr"/>
    <property type="match status" value="1"/>
</dbReference>
<dbReference type="PROSITE" id="PS50850">
    <property type="entry name" value="MFS"/>
    <property type="match status" value="1"/>
</dbReference>
<keyword evidence="6" id="KW-0325">Glycoprotein</keyword>
<feature type="transmembrane region" description="Helical" evidence="8">
    <location>
        <begin position="210"/>
        <end position="228"/>
    </location>
</feature>
<accession>A0A9N9REF7</accession>
<evidence type="ECO:0000256" key="2">
    <source>
        <dbReference type="ARBA" id="ARBA00022475"/>
    </source>
</evidence>
<dbReference type="PROSITE" id="PS00217">
    <property type="entry name" value="SUGAR_TRANSPORT_2"/>
    <property type="match status" value="1"/>
</dbReference>
<comment type="subcellular location">
    <subcellularLocation>
        <location evidence="1">Cell membrane</location>
        <topology evidence="1">Multi-pass membrane protein</topology>
    </subcellularLocation>
</comment>
<dbReference type="InterPro" id="IPR044775">
    <property type="entry name" value="MFS_ERD6/Tret1-like"/>
</dbReference>